<feature type="region of interest" description="Disordered" evidence="1">
    <location>
        <begin position="349"/>
        <end position="372"/>
    </location>
</feature>
<organism evidence="6 7">
    <name type="scientific">Albimonas donghaensis</name>
    <dbReference type="NCBI Taxonomy" id="356660"/>
    <lineage>
        <taxon>Bacteria</taxon>
        <taxon>Pseudomonadati</taxon>
        <taxon>Pseudomonadota</taxon>
        <taxon>Alphaproteobacteria</taxon>
        <taxon>Rhodobacterales</taxon>
        <taxon>Paracoccaceae</taxon>
        <taxon>Albimonas</taxon>
    </lineage>
</organism>
<dbReference type="SUPFAM" id="SSF53756">
    <property type="entry name" value="UDP-Glycosyltransferase/glycogen phosphorylase"/>
    <property type="match status" value="1"/>
</dbReference>
<keyword evidence="2" id="KW-0472">Membrane</keyword>
<dbReference type="Pfam" id="PF00535">
    <property type="entry name" value="Glycos_transf_2"/>
    <property type="match status" value="1"/>
</dbReference>
<dbReference type="SUPFAM" id="SSF53448">
    <property type="entry name" value="Nucleotide-diphospho-sugar transferases"/>
    <property type="match status" value="1"/>
</dbReference>
<feature type="domain" description="Glycosyltransferase 2-like" evidence="4">
    <location>
        <begin position="19"/>
        <end position="132"/>
    </location>
</feature>
<evidence type="ECO:0000313" key="7">
    <source>
        <dbReference type="Proteomes" id="UP000199118"/>
    </source>
</evidence>
<feature type="domain" description="Glycosyltransferase subfamily 4-like N-terminal" evidence="5">
    <location>
        <begin position="464"/>
        <end position="584"/>
    </location>
</feature>
<evidence type="ECO:0000259" key="3">
    <source>
        <dbReference type="Pfam" id="PF00534"/>
    </source>
</evidence>
<evidence type="ECO:0000256" key="2">
    <source>
        <dbReference type="SAM" id="Phobius"/>
    </source>
</evidence>
<evidence type="ECO:0000259" key="5">
    <source>
        <dbReference type="Pfam" id="PF13439"/>
    </source>
</evidence>
<accession>A0A1H3FNS9</accession>
<keyword evidence="6" id="KW-0808">Transferase</keyword>
<dbReference type="Gene3D" id="3.40.50.2000">
    <property type="entry name" value="Glycogen Phosphorylase B"/>
    <property type="match status" value="2"/>
</dbReference>
<feature type="transmembrane region" description="Helical" evidence="2">
    <location>
        <begin position="252"/>
        <end position="273"/>
    </location>
</feature>
<evidence type="ECO:0000256" key="1">
    <source>
        <dbReference type="SAM" id="MobiDB-lite"/>
    </source>
</evidence>
<dbReference type="Proteomes" id="UP000199118">
    <property type="component" value="Unassembled WGS sequence"/>
</dbReference>
<evidence type="ECO:0000313" key="6">
    <source>
        <dbReference type="EMBL" id="SDX92733.1"/>
    </source>
</evidence>
<evidence type="ECO:0000259" key="4">
    <source>
        <dbReference type="Pfam" id="PF00535"/>
    </source>
</evidence>
<feature type="transmembrane region" description="Helical" evidence="2">
    <location>
        <begin position="279"/>
        <end position="299"/>
    </location>
</feature>
<feature type="domain" description="Glycosyl transferase family 1" evidence="3">
    <location>
        <begin position="606"/>
        <end position="760"/>
    </location>
</feature>
<dbReference type="PANTHER" id="PTHR45947:SF15">
    <property type="entry name" value="TEICHURONIC ACID BIOSYNTHESIS GLYCOSYLTRANSFERASE TUAC-RELATED"/>
    <property type="match status" value="1"/>
</dbReference>
<dbReference type="CDD" id="cd03801">
    <property type="entry name" value="GT4_PimA-like"/>
    <property type="match status" value="1"/>
</dbReference>
<dbReference type="InterPro" id="IPR029044">
    <property type="entry name" value="Nucleotide-diphossugar_trans"/>
</dbReference>
<sequence>MTPAIGPDPVIGLVAIGRNEGARLVACLEAARALADAGLLGPMVYVDSGSTDGSPARAEALGVQVVHLDTAQGFTAGRARNAGAAALAALPAPPALIQFIDGDCTLQPGWLETGRAALLADPGLCAVAGRRRERFPDASPFNRLCDMEWNTPTGPAAAVGGDALYRADAFHAVAGFDPAFICGEEPELNRRLRGRGWRLARLDAEMTLHDAAMTRWGQWWKRTERTGWSYAEGAAAYGSEPDRYNRRPLARLRFWGMAVPAGILAALILALLVPGLGPWGLAAALLALLAYPAMALRIARHRRAAFGDPPAHARLYGALTMLGKPAEAMGALRFARAHARGERGRIIEYKGAPAPEAAPEPAPESSMSASPPSPVAYLTGEHPRVSHTFIQREMDALRALGVEVLPCSIRRAGADQLLGEAERAEAARTFHVIETARSPARLLRAHASVLAAAPRRWLSALGLAIRTRPPGPKAFLYQLFYFLEAGVLAAHLRGAGARRLHNHFGDSSCTVTMLAAELADIPFGFTMHGPTLFYEPYRWRLDVKIARADFVACISHFCRSQGMLFSDPAHWGKLRLVHCGVDPALYDAAPSRTDAAAAAADDAAAPRLLFVGRLARVKGLPMLFEAFARLRETRPGLRLRLVGDGPDRAWLEARAAALGLTDAVEFAGYQTPDQVAGHMEEADIFVLPSFAEGVPVVLMEALASRRPVVASAVAGVGELVETGVSGLTVPPGDVPALTEAIATLLDDPALRARMGEAGRARVAADYDSAREAAWLKALMQGGAAGALPEGLRPAPDFIWSSA</sequence>
<proteinExistence type="predicted"/>
<dbReference type="InterPro" id="IPR001173">
    <property type="entry name" value="Glyco_trans_2-like"/>
</dbReference>
<dbReference type="InterPro" id="IPR050194">
    <property type="entry name" value="Glycosyltransferase_grp1"/>
</dbReference>
<dbReference type="GO" id="GO:0016757">
    <property type="term" value="F:glycosyltransferase activity"/>
    <property type="evidence" value="ECO:0007669"/>
    <property type="project" value="InterPro"/>
</dbReference>
<dbReference type="STRING" id="356660.SAMN05444336_11338"/>
<dbReference type="PANTHER" id="PTHR45947">
    <property type="entry name" value="SULFOQUINOVOSYL TRANSFERASE SQD2"/>
    <property type="match status" value="1"/>
</dbReference>
<dbReference type="InterPro" id="IPR001296">
    <property type="entry name" value="Glyco_trans_1"/>
</dbReference>
<dbReference type="Pfam" id="PF13439">
    <property type="entry name" value="Glyco_transf_4"/>
    <property type="match status" value="1"/>
</dbReference>
<keyword evidence="2" id="KW-1133">Transmembrane helix</keyword>
<dbReference type="EMBL" id="FNMZ01000013">
    <property type="protein sequence ID" value="SDX92733.1"/>
    <property type="molecule type" value="Genomic_DNA"/>
</dbReference>
<name>A0A1H3FNS9_9RHOB</name>
<keyword evidence="7" id="KW-1185">Reference proteome</keyword>
<protein>
    <submittedName>
        <fullName evidence="6">Glycosyltransferase involved in cell wall bisynthesis</fullName>
    </submittedName>
</protein>
<keyword evidence="2" id="KW-0812">Transmembrane</keyword>
<dbReference type="Pfam" id="PF00534">
    <property type="entry name" value="Glycos_transf_1"/>
    <property type="match status" value="1"/>
</dbReference>
<gene>
    <name evidence="6" type="ORF">SAMN05444336_11338</name>
</gene>
<reference evidence="6 7" key="1">
    <citation type="submission" date="2016-10" db="EMBL/GenBank/DDBJ databases">
        <authorList>
            <person name="de Groot N.N."/>
        </authorList>
    </citation>
    <scope>NUCLEOTIDE SEQUENCE [LARGE SCALE GENOMIC DNA]</scope>
    <source>
        <strain evidence="6 7">DSM 17890</strain>
    </source>
</reference>
<dbReference type="AlphaFoldDB" id="A0A1H3FNS9"/>
<dbReference type="Gene3D" id="3.90.550.10">
    <property type="entry name" value="Spore Coat Polysaccharide Biosynthesis Protein SpsA, Chain A"/>
    <property type="match status" value="1"/>
</dbReference>
<dbReference type="InterPro" id="IPR028098">
    <property type="entry name" value="Glyco_trans_4-like_N"/>
</dbReference>